<feature type="domain" description="DNA polymerase III beta sliding clamp N-terminal" evidence="11">
    <location>
        <begin position="1"/>
        <end position="126"/>
    </location>
</feature>
<dbReference type="GO" id="GO:0005737">
    <property type="term" value="C:cytoplasm"/>
    <property type="evidence" value="ECO:0007669"/>
    <property type="project" value="UniProtKB-SubCell"/>
</dbReference>
<dbReference type="Gene3D" id="3.70.10.10">
    <property type="match status" value="1"/>
</dbReference>
<evidence type="ECO:0000256" key="5">
    <source>
        <dbReference type="ARBA" id="ARBA00022679"/>
    </source>
</evidence>
<evidence type="ECO:0000259" key="13">
    <source>
        <dbReference type="Pfam" id="PF02768"/>
    </source>
</evidence>
<keyword evidence="7 10" id="KW-0235">DNA replication</keyword>
<evidence type="ECO:0000313" key="14">
    <source>
        <dbReference type="EMBL" id="GGA82790.1"/>
    </source>
</evidence>
<dbReference type="RefSeq" id="WP_188385239.1">
    <property type="nucleotide sequence ID" value="NZ_BMEY01000015.1"/>
</dbReference>
<evidence type="ECO:0000259" key="12">
    <source>
        <dbReference type="Pfam" id="PF02767"/>
    </source>
</evidence>
<evidence type="ECO:0000256" key="4">
    <source>
        <dbReference type="ARBA" id="ARBA00022490"/>
    </source>
</evidence>
<keyword evidence="15" id="KW-1185">Reference proteome</keyword>
<evidence type="ECO:0000256" key="2">
    <source>
        <dbReference type="ARBA" id="ARBA00010752"/>
    </source>
</evidence>
<dbReference type="SMART" id="SM00480">
    <property type="entry name" value="POL3Bc"/>
    <property type="match status" value="1"/>
</dbReference>
<name>A0A916S622_9BACI</name>
<dbReference type="GO" id="GO:0008408">
    <property type="term" value="F:3'-5' exonuclease activity"/>
    <property type="evidence" value="ECO:0007669"/>
    <property type="project" value="InterPro"/>
</dbReference>
<reference evidence="14" key="1">
    <citation type="journal article" date="2014" name="Int. J. Syst. Evol. Microbiol.">
        <title>Complete genome sequence of Corynebacterium casei LMG S-19264T (=DSM 44701T), isolated from a smear-ripened cheese.</title>
        <authorList>
            <consortium name="US DOE Joint Genome Institute (JGI-PGF)"/>
            <person name="Walter F."/>
            <person name="Albersmeier A."/>
            <person name="Kalinowski J."/>
            <person name="Ruckert C."/>
        </authorList>
    </citation>
    <scope>NUCLEOTIDE SEQUENCE</scope>
    <source>
        <strain evidence="14">CGMCC 1.12408</strain>
    </source>
</reference>
<dbReference type="Gene3D" id="3.10.150.10">
    <property type="entry name" value="DNA Polymerase III, subunit A, domain 2"/>
    <property type="match status" value="1"/>
</dbReference>
<proteinExistence type="inferred from homology"/>
<feature type="domain" description="DNA polymerase III beta sliding clamp C-terminal" evidence="13">
    <location>
        <begin position="253"/>
        <end position="374"/>
    </location>
</feature>
<dbReference type="GO" id="GO:0009360">
    <property type="term" value="C:DNA polymerase III complex"/>
    <property type="evidence" value="ECO:0007669"/>
    <property type="project" value="InterPro"/>
</dbReference>
<dbReference type="InterPro" id="IPR001001">
    <property type="entry name" value="DNA_polIII_beta"/>
</dbReference>
<dbReference type="CDD" id="cd00140">
    <property type="entry name" value="beta_clamp"/>
    <property type="match status" value="1"/>
</dbReference>
<evidence type="ECO:0000256" key="1">
    <source>
        <dbReference type="ARBA" id="ARBA00004496"/>
    </source>
</evidence>
<comment type="subcellular location">
    <subcellularLocation>
        <location evidence="1 10">Cytoplasm</location>
    </subcellularLocation>
</comment>
<evidence type="ECO:0000256" key="3">
    <source>
        <dbReference type="ARBA" id="ARBA00021035"/>
    </source>
</evidence>
<evidence type="ECO:0000256" key="9">
    <source>
        <dbReference type="ARBA" id="ARBA00023125"/>
    </source>
</evidence>
<dbReference type="InterPro" id="IPR046938">
    <property type="entry name" value="DNA_clamp_sf"/>
</dbReference>
<accession>A0A916S622</accession>
<organism evidence="14 15">
    <name type="scientific">Ornithinibacillus halotolerans</name>
    <dbReference type="NCBI Taxonomy" id="1274357"/>
    <lineage>
        <taxon>Bacteria</taxon>
        <taxon>Bacillati</taxon>
        <taxon>Bacillota</taxon>
        <taxon>Bacilli</taxon>
        <taxon>Bacillales</taxon>
        <taxon>Bacillaceae</taxon>
        <taxon>Ornithinibacillus</taxon>
    </lineage>
</organism>
<dbReference type="Proteomes" id="UP000613512">
    <property type="component" value="Unassembled WGS sequence"/>
</dbReference>
<keyword evidence="5 10" id="KW-0808">Transferase</keyword>
<comment type="function">
    <text evidence="10">Confers DNA tethering and processivity to DNA polymerases and other proteins. Acts as a clamp, forming a ring around DNA (a reaction catalyzed by the clamp-loading complex) which diffuses in an ATP-independent manner freely and bidirectionally along dsDNA. Initially characterized for its ability to contact the catalytic subunit of DNA polymerase III (Pol III), a complex, multichain enzyme responsible for most of the replicative synthesis in bacteria; Pol III exhibits 3'-5' exonuclease proofreading activity. The beta chain is required for initiation of replication as well as for processivity of DNA replication.</text>
</comment>
<sequence>MEFKIDHSILKKAITEVSHAVSSKTAIPILTGIKIEAKLDRLIVTGSNSDFIIERIVPVENNEVARLDIIETGSVVLSAKYLTEIIKKLPKDIYFKADENQTVIIQSGEIVTKMSGLNQAEYPSLPDNNANTIVTITSNDLIDMLKQTVFAASNHETNPVLTGVNFSFQQGLLTCIATNSHRLSLKRKKVNTNVNESFIVPSSSVSELIKLFGTYTTDIVIIATNTTIVCKSDTLSFYSRLIEGNYPNISGLISQQPNTIVTMNTKQLLEGIDRATVFASEWRNNNIKFEIDENQKLVISSRHSEMGQIKEKQYMKDISGEEELSVTINGSFMIEALKAIKTNEVQLCFNGSMRPILIHPIGDDTHVQLISPVRTY</sequence>
<dbReference type="PANTHER" id="PTHR30478:SF0">
    <property type="entry name" value="BETA SLIDING CLAMP"/>
    <property type="match status" value="1"/>
</dbReference>
<dbReference type="AlphaFoldDB" id="A0A916S622"/>
<comment type="subunit">
    <text evidence="10">Forms a ring-shaped head-to-tail homodimer around DNA.</text>
</comment>
<keyword evidence="6 10" id="KW-0548">Nucleotidyltransferase</keyword>
<evidence type="ECO:0000313" key="15">
    <source>
        <dbReference type="Proteomes" id="UP000613512"/>
    </source>
</evidence>
<dbReference type="Pfam" id="PF02768">
    <property type="entry name" value="DNA_pol3_beta_3"/>
    <property type="match status" value="1"/>
</dbReference>
<dbReference type="GO" id="GO:0006271">
    <property type="term" value="P:DNA strand elongation involved in DNA replication"/>
    <property type="evidence" value="ECO:0007669"/>
    <property type="project" value="TreeGrafter"/>
</dbReference>
<dbReference type="SUPFAM" id="SSF55979">
    <property type="entry name" value="DNA clamp"/>
    <property type="match status" value="3"/>
</dbReference>
<dbReference type="Pfam" id="PF02767">
    <property type="entry name" value="DNA_pol3_beta_2"/>
    <property type="match status" value="1"/>
</dbReference>
<dbReference type="Pfam" id="PF00712">
    <property type="entry name" value="DNA_pol3_beta"/>
    <property type="match status" value="1"/>
</dbReference>
<dbReference type="NCBIfam" id="TIGR00663">
    <property type="entry name" value="dnan"/>
    <property type="match status" value="1"/>
</dbReference>
<feature type="domain" description="DNA polymerase III beta sliding clamp central" evidence="12">
    <location>
        <begin position="136"/>
        <end position="248"/>
    </location>
</feature>
<evidence type="ECO:0000256" key="8">
    <source>
        <dbReference type="ARBA" id="ARBA00022932"/>
    </source>
</evidence>
<reference evidence="14" key="2">
    <citation type="submission" date="2020-09" db="EMBL/GenBank/DDBJ databases">
        <authorList>
            <person name="Sun Q."/>
            <person name="Zhou Y."/>
        </authorList>
    </citation>
    <scope>NUCLEOTIDE SEQUENCE</scope>
    <source>
        <strain evidence="14">CGMCC 1.12408</strain>
    </source>
</reference>
<keyword evidence="9" id="KW-0238">DNA-binding</keyword>
<evidence type="ECO:0000259" key="11">
    <source>
        <dbReference type="Pfam" id="PF00712"/>
    </source>
</evidence>
<comment type="similarity">
    <text evidence="2 10">Belongs to the beta sliding clamp family.</text>
</comment>
<evidence type="ECO:0000256" key="10">
    <source>
        <dbReference type="PIRNR" id="PIRNR000804"/>
    </source>
</evidence>
<evidence type="ECO:0000256" key="7">
    <source>
        <dbReference type="ARBA" id="ARBA00022705"/>
    </source>
</evidence>
<dbReference type="InterPro" id="IPR022635">
    <property type="entry name" value="DNA_polIII_beta_C"/>
</dbReference>
<keyword evidence="4 10" id="KW-0963">Cytoplasm</keyword>
<dbReference type="GO" id="GO:0003677">
    <property type="term" value="F:DNA binding"/>
    <property type="evidence" value="ECO:0007669"/>
    <property type="project" value="UniProtKB-UniRule"/>
</dbReference>
<dbReference type="PIRSF" id="PIRSF000804">
    <property type="entry name" value="DNA_pol_III_b"/>
    <property type="match status" value="1"/>
</dbReference>
<dbReference type="InterPro" id="IPR022637">
    <property type="entry name" value="DNA_polIII_beta_cen"/>
</dbReference>
<comment type="caution">
    <text evidence="14">The sequence shown here is derived from an EMBL/GenBank/DDBJ whole genome shotgun (WGS) entry which is preliminary data.</text>
</comment>
<dbReference type="PANTHER" id="PTHR30478">
    <property type="entry name" value="DNA POLYMERASE III SUBUNIT BETA"/>
    <property type="match status" value="1"/>
</dbReference>
<dbReference type="EMBL" id="BMEY01000015">
    <property type="protein sequence ID" value="GGA82790.1"/>
    <property type="molecule type" value="Genomic_DNA"/>
</dbReference>
<keyword evidence="8 10" id="KW-0239">DNA-directed DNA polymerase</keyword>
<dbReference type="GO" id="GO:0003887">
    <property type="term" value="F:DNA-directed DNA polymerase activity"/>
    <property type="evidence" value="ECO:0007669"/>
    <property type="project" value="UniProtKB-UniRule"/>
</dbReference>
<evidence type="ECO:0000256" key="6">
    <source>
        <dbReference type="ARBA" id="ARBA00022695"/>
    </source>
</evidence>
<gene>
    <name evidence="14" type="primary">dnaN</name>
    <name evidence="14" type="ORF">GCM10008025_27400</name>
</gene>
<dbReference type="InterPro" id="IPR022634">
    <property type="entry name" value="DNA_polIII_beta_N"/>
</dbReference>
<protein>
    <recommendedName>
        <fullName evidence="3 10">Beta sliding clamp</fullName>
    </recommendedName>
</protein>